<organism evidence="1 2">
    <name type="scientific">Catharanthus roseus</name>
    <name type="common">Madagascar periwinkle</name>
    <name type="synonym">Vinca rosea</name>
    <dbReference type="NCBI Taxonomy" id="4058"/>
    <lineage>
        <taxon>Eukaryota</taxon>
        <taxon>Viridiplantae</taxon>
        <taxon>Streptophyta</taxon>
        <taxon>Embryophyta</taxon>
        <taxon>Tracheophyta</taxon>
        <taxon>Spermatophyta</taxon>
        <taxon>Magnoliopsida</taxon>
        <taxon>eudicotyledons</taxon>
        <taxon>Gunneridae</taxon>
        <taxon>Pentapetalae</taxon>
        <taxon>asterids</taxon>
        <taxon>lamiids</taxon>
        <taxon>Gentianales</taxon>
        <taxon>Apocynaceae</taxon>
        <taxon>Rauvolfioideae</taxon>
        <taxon>Vinceae</taxon>
        <taxon>Catharanthinae</taxon>
        <taxon>Catharanthus</taxon>
    </lineage>
</organism>
<evidence type="ECO:0000313" key="2">
    <source>
        <dbReference type="Proteomes" id="UP001060085"/>
    </source>
</evidence>
<name>A0ACC0C6I3_CATRO</name>
<protein>
    <submittedName>
        <fullName evidence="1">Uncharacterized protein</fullName>
    </submittedName>
</protein>
<keyword evidence="2" id="KW-1185">Reference proteome</keyword>
<comment type="caution">
    <text evidence="1">The sequence shown here is derived from an EMBL/GenBank/DDBJ whole genome shotgun (WGS) entry which is preliminary data.</text>
</comment>
<proteinExistence type="predicted"/>
<evidence type="ECO:0000313" key="1">
    <source>
        <dbReference type="EMBL" id="KAI5680555.1"/>
    </source>
</evidence>
<reference evidence="2" key="1">
    <citation type="journal article" date="2023" name="Nat. Plants">
        <title>Single-cell RNA sequencing provides a high-resolution roadmap for understanding the multicellular compartmentation of specialized metabolism.</title>
        <authorList>
            <person name="Sun S."/>
            <person name="Shen X."/>
            <person name="Li Y."/>
            <person name="Li Y."/>
            <person name="Wang S."/>
            <person name="Li R."/>
            <person name="Zhang H."/>
            <person name="Shen G."/>
            <person name="Guo B."/>
            <person name="Wei J."/>
            <person name="Xu J."/>
            <person name="St-Pierre B."/>
            <person name="Chen S."/>
            <person name="Sun C."/>
        </authorList>
    </citation>
    <scope>NUCLEOTIDE SEQUENCE [LARGE SCALE GENOMIC DNA]</scope>
</reference>
<dbReference type="EMBL" id="CM044701">
    <property type="protein sequence ID" value="KAI5680555.1"/>
    <property type="molecule type" value="Genomic_DNA"/>
</dbReference>
<gene>
    <name evidence="1" type="ORF">M9H77_01782</name>
</gene>
<dbReference type="Proteomes" id="UP001060085">
    <property type="component" value="Linkage Group LG01"/>
</dbReference>
<sequence length="417" mass="48086">MVKTKNTQVGQGQNPEEGGTSRGKGKGKRVPSGTGAFAARVSRVSERFISVKEAARFEEWTRNRRKIAPGHRADLYDMQGMEAIPHLFEMIGWIPLLIINELYYVDMIYEFYANLHKGRIEKVDNVPHQWIVTRIGGRDIAFDDRLINKVLDTPQDGIRFYTKNEKFFDPNLYSGKRFAEIFTKGEVLKRHDDRNVNKLDAYGRVLHHMISNIIIPNVGHKSAITNVHAFVMLALHEHRRMNFGFMAIEHMLAAQSSSMKCLPYGCFITKILQHFVINLVGMGNHIGPGKIYTQQTFKRMGFEKDEDGTFIRGGQDDDDNDEEDDDEDQEDMDIEEEDSDEETEVEIQRRETRQKKRQERTEEGSSSGSMSHLMDMIASLQTSMNTRFDAFDGRFEALNRKLLTCLNHKILFGLEFY</sequence>
<accession>A0ACC0C6I3</accession>